<dbReference type="GO" id="GO:0045944">
    <property type="term" value="P:positive regulation of transcription by RNA polymerase II"/>
    <property type="evidence" value="ECO:0007669"/>
    <property type="project" value="TreeGrafter"/>
</dbReference>
<dbReference type="GO" id="GO:0008270">
    <property type="term" value="F:zinc ion binding"/>
    <property type="evidence" value="ECO:0007669"/>
    <property type="project" value="InterPro"/>
</dbReference>
<evidence type="ECO:0000313" key="11">
    <source>
        <dbReference type="Proteomes" id="UP000224634"/>
    </source>
</evidence>
<dbReference type="InterPro" id="IPR001138">
    <property type="entry name" value="Zn2Cys6_DnaBD"/>
</dbReference>
<dbReference type="InterPro" id="IPR036864">
    <property type="entry name" value="Zn2-C6_fun-type_DNA-bd_sf"/>
</dbReference>
<dbReference type="SMART" id="SM00066">
    <property type="entry name" value="GAL4"/>
    <property type="match status" value="1"/>
</dbReference>
<dbReference type="Proteomes" id="UP000224634">
    <property type="component" value="Unassembled WGS sequence"/>
</dbReference>
<dbReference type="PROSITE" id="PS00463">
    <property type="entry name" value="ZN2_CY6_FUNGAL_1"/>
    <property type="match status" value="1"/>
</dbReference>
<dbReference type="PANTHER" id="PTHR47782:SF8">
    <property type="entry name" value="ZN(II)2CYS6 TRANSCRIPTION FACTOR (EUROFUNG)"/>
    <property type="match status" value="1"/>
</dbReference>
<sequence length="829" mass="92368">MESADSEPVHSGPWRNSPSKQPARSEESQPTARIAHTLTACTRCRKRKSRCDPGIPRCEPCQRSNAKCVYYDPAKNQTIPRTYILQLRDRITKLNAELAQLDSEISHPADAELMARGAGLTKFKENDESRFLGPSSGIAITRFVMEMAKQNTFSKSIKEVVNENTALEIKYNFSRESQKPTSKIYPMISSVAEPDLPPKELTYGLVDLFMAKAQYMLPTLHEPTFRADVDDVLTGSQDPCQNFQLRLVIAISMQKLSPQYAGLADSYYLAALSFLDPTIRRMDLATLQCFALIAQYSLLTPTRTAAYWIVGMAVKLCQDLGLCDEATIATSPNGPLDCLEVDMRRRLFWIITSMEYGLSHSLGRPSAFGVSHDNINVGFFEMMDDRYITRHGILPGSQPIMKKCIAIHFFKMRLLQAEIRRTLYLRKRDAPLDDQDPWFTNMTAKIDQWVTSCPKNDEGSGLSEVWFKGRQNTMIVFMYRPSPQVPEPSLMAAQKCYEASVYNVKMHRDQVKTGSVDLTWIFTQSVFMALNTILWSLSYPGIRQEHPIEEVVGHIQIAMEVLAAGAERWPGVESAVQLYRSLTAGCLRAYDSGESFVVHSPPSNRPSPTSSHDVTTPPPISSPSSVTTVSLASTRNTVVGDSLTPDPPLFRPQRQTTPLAQTSSPYSILEDPRSSTSPSIDHRISVPPSTASPYNVSIVPIKQVTAAPLQYGPPIATPVGAQFDPASLYNQFPSVVPGLSHWDPNYTAASTTASHLSYYNANVDPMFWIGSIGDQYSQFFNQPYPDTSFRGRSLSQEEHLELMESLVQNPPEVSLPTAESATYYNSAIP</sequence>
<accession>A0A2B7WYE7</accession>
<dbReference type="InterPro" id="IPR052202">
    <property type="entry name" value="Yeast_MetPath_Reg"/>
</dbReference>
<keyword evidence="4" id="KW-0805">Transcription regulation</keyword>
<dbReference type="AlphaFoldDB" id="A0A2B7WYE7"/>
<evidence type="ECO:0000256" key="4">
    <source>
        <dbReference type="ARBA" id="ARBA00023015"/>
    </source>
</evidence>
<keyword evidence="2" id="KW-0479">Metal-binding</keyword>
<evidence type="ECO:0000256" key="3">
    <source>
        <dbReference type="ARBA" id="ARBA00022833"/>
    </source>
</evidence>
<dbReference type="PANTHER" id="PTHR47782">
    <property type="entry name" value="ZN(II)2CYS6 TRANSCRIPTION FACTOR (EUROFUNG)-RELATED"/>
    <property type="match status" value="1"/>
</dbReference>
<evidence type="ECO:0000256" key="2">
    <source>
        <dbReference type="ARBA" id="ARBA00022723"/>
    </source>
</evidence>
<evidence type="ECO:0000256" key="8">
    <source>
        <dbReference type="SAM" id="MobiDB-lite"/>
    </source>
</evidence>
<keyword evidence="7" id="KW-0539">Nucleus</keyword>
<dbReference type="SMART" id="SM00906">
    <property type="entry name" value="Fungal_trans"/>
    <property type="match status" value="1"/>
</dbReference>
<feature type="domain" description="Zn(2)-C6 fungal-type" evidence="9">
    <location>
        <begin position="40"/>
        <end position="70"/>
    </location>
</feature>
<feature type="compositionally biased region" description="Polar residues" evidence="8">
    <location>
        <begin position="653"/>
        <end position="666"/>
    </location>
</feature>
<keyword evidence="6" id="KW-0804">Transcription</keyword>
<dbReference type="GO" id="GO:0005634">
    <property type="term" value="C:nucleus"/>
    <property type="evidence" value="ECO:0007669"/>
    <property type="project" value="UniProtKB-SubCell"/>
</dbReference>
<feature type="compositionally biased region" description="Low complexity" evidence="8">
    <location>
        <begin position="600"/>
        <end position="615"/>
    </location>
</feature>
<dbReference type="InterPro" id="IPR007219">
    <property type="entry name" value="XnlR_reg_dom"/>
</dbReference>
<comment type="subcellular location">
    <subcellularLocation>
        <location evidence="1">Nucleus</location>
    </subcellularLocation>
</comment>
<evidence type="ECO:0000256" key="5">
    <source>
        <dbReference type="ARBA" id="ARBA00023125"/>
    </source>
</evidence>
<dbReference type="Pfam" id="PF00172">
    <property type="entry name" value="Zn_clus"/>
    <property type="match status" value="1"/>
</dbReference>
<dbReference type="STRING" id="1447883.A0A2B7WYE7"/>
<dbReference type="CDD" id="cd12148">
    <property type="entry name" value="fungal_TF_MHR"/>
    <property type="match status" value="1"/>
</dbReference>
<evidence type="ECO:0000259" key="9">
    <source>
        <dbReference type="PROSITE" id="PS50048"/>
    </source>
</evidence>
<gene>
    <name evidence="10" type="ORF">AJ80_08985</name>
</gene>
<dbReference type="CDD" id="cd00067">
    <property type="entry name" value="GAL4"/>
    <property type="match status" value="1"/>
</dbReference>
<protein>
    <recommendedName>
        <fullName evidence="9">Zn(2)-C6 fungal-type domain-containing protein</fullName>
    </recommendedName>
</protein>
<proteinExistence type="predicted"/>
<comment type="caution">
    <text evidence="10">The sequence shown here is derived from an EMBL/GenBank/DDBJ whole genome shotgun (WGS) entry which is preliminary data.</text>
</comment>
<evidence type="ECO:0000256" key="1">
    <source>
        <dbReference type="ARBA" id="ARBA00004123"/>
    </source>
</evidence>
<organism evidence="10 11">
    <name type="scientific">Polytolypa hystricis (strain UAMH7299)</name>
    <dbReference type="NCBI Taxonomy" id="1447883"/>
    <lineage>
        <taxon>Eukaryota</taxon>
        <taxon>Fungi</taxon>
        <taxon>Dikarya</taxon>
        <taxon>Ascomycota</taxon>
        <taxon>Pezizomycotina</taxon>
        <taxon>Eurotiomycetes</taxon>
        <taxon>Eurotiomycetidae</taxon>
        <taxon>Onygenales</taxon>
        <taxon>Onygenales incertae sedis</taxon>
        <taxon>Polytolypa</taxon>
    </lineage>
</organism>
<feature type="region of interest" description="Disordered" evidence="8">
    <location>
        <begin position="1"/>
        <end position="31"/>
    </location>
</feature>
<dbReference type="OrthoDB" id="5416384at2759"/>
<keyword evidence="11" id="KW-1185">Reference proteome</keyword>
<dbReference type="Pfam" id="PF04082">
    <property type="entry name" value="Fungal_trans"/>
    <property type="match status" value="1"/>
</dbReference>
<dbReference type="EMBL" id="PDNA01000235">
    <property type="protein sequence ID" value="PGH01551.1"/>
    <property type="molecule type" value="Genomic_DNA"/>
</dbReference>
<dbReference type="GO" id="GO:0006351">
    <property type="term" value="P:DNA-templated transcription"/>
    <property type="evidence" value="ECO:0007669"/>
    <property type="project" value="InterPro"/>
</dbReference>
<dbReference type="FunFam" id="4.10.240.10:FF:000023">
    <property type="entry name" value="Fungal specific transcription factor"/>
    <property type="match status" value="1"/>
</dbReference>
<feature type="region of interest" description="Disordered" evidence="8">
    <location>
        <begin position="597"/>
        <end position="687"/>
    </location>
</feature>
<dbReference type="GO" id="GO:0043565">
    <property type="term" value="F:sequence-specific DNA binding"/>
    <property type="evidence" value="ECO:0007669"/>
    <property type="project" value="TreeGrafter"/>
</dbReference>
<reference evidence="10 11" key="1">
    <citation type="submission" date="2017-10" db="EMBL/GenBank/DDBJ databases">
        <title>Comparative genomics in systemic dimorphic fungi from Ajellomycetaceae.</title>
        <authorList>
            <person name="Munoz J.F."/>
            <person name="Mcewen J.G."/>
            <person name="Clay O.K."/>
            <person name="Cuomo C.A."/>
        </authorList>
    </citation>
    <scope>NUCLEOTIDE SEQUENCE [LARGE SCALE GENOMIC DNA]</scope>
    <source>
        <strain evidence="10 11">UAMH7299</strain>
    </source>
</reference>
<dbReference type="SUPFAM" id="SSF57701">
    <property type="entry name" value="Zn2/Cys6 DNA-binding domain"/>
    <property type="match status" value="1"/>
</dbReference>
<evidence type="ECO:0000313" key="10">
    <source>
        <dbReference type="EMBL" id="PGH01551.1"/>
    </source>
</evidence>
<evidence type="ECO:0000256" key="6">
    <source>
        <dbReference type="ARBA" id="ARBA00023163"/>
    </source>
</evidence>
<dbReference type="GO" id="GO:0000981">
    <property type="term" value="F:DNA-binding transcription factor activity, RNA polymerase II-specific"/>
    <property type="evidence" value="ECO:0007669"/>
    <property type="project" value="InterPro"/>
</dbReference>
<name>A0A2B7WYE7_POLH7</name>
<dbReference type="Gene3D" id="4.10.240.10">
    <property type="entry name" value="Zn(2)-C6 fungal-type DNA-binding domain"/>
    <property type="match status" value="1"/>
</dbReference>
<keyword evidence="3" id="KW-0862">Zinc</keyword>
<evidence type="ECO:0000256" key="7">
    <source>
        <dbReference type="ARBA" id="ARBA00023242"/>
    </source>
</evidence>
<dbReference type="PROSITE" id="PS50048">
    <property type="entry name" value="ZN2_CY6_FUNGAL_2"/>
    <property type="match status" value="1"/>
</dbReference>
<keyword evidence="5" id="KW-0238">DNA-binding</keyword>